<reference evidence="2" key="1">
    <citation type="submission" date="2020-06" db="EMBL/GenBank/DDBJ databases">
        <authorList>
            <person name="Dong N."/>
        </authorList>
    </citation>
    <scope>NUCLEOTIDE SEQUENCE</scope>
    <source>
        <strain evidence="2">R655-4</strain>
    </source>
</reference>
<dbReference type="AlphaFoldDB" id="A0AAJ1QBM3"/>
<accession>A0AAJ1QBM3</accession>
<keyword evidence="1" id="KW-0732">Signal</keyword>
<name>A0AAJ1QBM3_9FLAO</name>
<evidence type="ECO:0000313" key="2">
    <source>
        <dbReference type="EMBL" id="MDM1071068.1"/>
    </source>
</evidence>
<gene>
    <name evidence="2" type="ORF">HX001_01015</name>
</gene>
<reference evidence="2" key="2">
    <citation type="journal article" date="2022" name="Sci. Total Environ.">
        <title>Prevalence, transmission, and molecular epidemiology of tet(X)-positive bacteria among humans, animals, and environmental niches in China: An epidemiological, and genomic-based study.</title>
        <authorList>
            <person name="Dong N."/>
            <person name="Zeng Y."/>
            <person name="Cai C."/>
            <person name="Sun C."/>
            <person name="Lu J."/>
            <person name="Liu C."/>
            <person name="Zhou H."/>
            <person name="Sun Q."/>
            <person name="Shu L."/>
            <person name="Wang H."/>
            <person name="Wang Y."/>
            <person name="Wang S."/>
            <person name="Wu C."/>
            <person name="Chan E.W."/>
            <person name="Chen G."/>
            <person name="Shen Z."/>
            <person name="Chen S."/>
            <person name="Zhang R."/>
        </authorList>
    </citation>
    <scope>NUCLEOTIDE SEQUENCE</scope>
    <source>
        <strain evidence="2">R655-4</strain>
    </source>
</reference>
<organism evidence="2 3">
    <name type="scientific">Empedobacter brevis</name>
    <dbReference type="NCBI Taxonomy" id="247"/>
    <lineage>
        <taxon>Bacteria</taxon>
        <taxon>Pseudomonadati</taxon>
        <taxon>Bacteroidota</taxon>
        <taxon>Flavobacteriia</taxon>
        <taxon>Flavobacteriales</taxon>
        <taxon>Weeksellaceae</taxon>
        <taxon>Empedobacter</taxon>
    </lineage>
</organism>
<comment type="caution">
    <text evidence="2">The sequence shown here is derived from an EMBL/GenBank/DDBJ whole genome shotgun (WGS) entry which is preliminary data.</text>
</comment>
<proteinExistence type="predicted"/>
<sequence length="154" mass="18111">MKKYFLLCAMIITGYLNAQKNFNTDNVEINLANNVNTYNLQIERDLSNTKDSVYLVKFTTYKFISKKKVIKKDSIVINQKEIFPIQDILLNIDNQAFNRKTIPCLDGFTVSINYFDDNYNNTVTQRFFCINSVDEVYKSILKIYSFFPFKEESL</sequence>
<evidence type="ECO:0008006" key="4">
    <source>
        <dbReference type="Google" id="ProtNLM"/>
    </source>
</evidence>
<protein>
    <recommendedName>
        <fullName evidence="4">DUF4468 domain-containing protein</fullName>
    </recommendedName>
</protein>
<dbReference type="RefSeq" id="WP_159155762.1">
    <property type="nucleotide sequence ID" value="NZ_CP013210.1"/>
</dbReference>
<feature type="signal peptide" evidence="1">
    <location>
        <begin position="1"/>
        <end position="18"/>
    </location>
</feature>
<evidence type="ECO:0000313" key="3">
    <source>
        <dbReference type="Proteomes" id="UP001170959"/>
    </source>
</evidence>
<evidence type="ECO:0000256" key="1">
    <source>
        <dbReference type="SAM" id="SignalP"/>
    </source>
</evidence>
<dbReference type="Proteomes" id="UP001170959">
    <property type="component" value="Unassembled WGS sequence"/>
</dbReference>
<dbReference type="EMBL" id="JACAGJ010000001">
    <property type="protein sequence ID" value="MDM1071068.1"/>
    <property type="molecule type" value="Genomic_DNA"/>
</dbReference>
<feature type="chain" id="PRO_5042580833" description="DUF4468 domain-containing protein" evidence="1">
    <location>
        <begin position="19"/>
        <end position="154"/>
    </location>
</feature>